<keyword evidence="2" id="KW-0863">Zinc-finger</keyword>
<dbReference type="InterPro" id="IPR037274">
    <property type="entry name" value="Znf_CHY_sf"/>
</dbReference>
<dbReference type="GO" id="GO:0045041">
    <property type="term" value="P:protein import into mitochondrial intermembrane space"/>
    <property type="evidence" value="ECO:0007669"/>
    <property type="project" value="TreeGrafter"/>
</dbReference>
<dbReference type="PANTHER" id="PTHR28082">
    <property type="entry name" value="ZINC FINGER PROTEIN"/>
    <property type="match status" value="1"/>
</dbReference>
<gene>
    <name evidence="5" type="ORF">SAMN05216498_1992</name>
</gene>
<evidence type="ECO:0000313" key="6">
    <source>
        <dbReference type="Proteomes" id="UP000199334"/>
    </source>
</evidence>
<dbReference type="RefSeq" id="WP_093856453.1">
    <property type="nucleotide sequence ID" value="NZ_BJVZ01000021.1"/>
</dbReference>
<dbReference type="OrthoDB" id="882119at2"/>
<dbReference type="Proteomes" id="UP000199334">
    <property type="component" value="Unassembled WGS sequence"/>
</dbReference>
<dbReference type="InterPro" id="IPR016694">
    <property type="entry name" value="UCP017292"/>
</dbReference>
<evidence type="ECO:0000256" key="1">
    <source>
        <dbReference type="ARBA" id="ARBA00022723"/>
    </source>
</evidence>
<dbReference type="GO" id="GO:0008270">
    <property type="term" value="F:zinc ion binding"/>
    <property type="evidence" value="ECO:0007669"/>
    <property type="project" value="UniProtKB-KW"/>
</dbReference>
<dbReference type="InterPro" id="IPR008913">
    <property type="entry name" value="Znf_CHY"/>
</dbReference>
<evidence type="ECO:0000259" key="4">
    <source>
        <dbReference type="PROSITE" id="PS51266"/>
    </source>
</evidence>
<feature type="domain" description="CHY-type" evidence="4">
    <location>
        <begin position="12"/>
        <end position="92"/>
    </location>
</feature>
<protein>
    <submittedName>
        <fullName evidence="5">Uncharacterized protein, contains Zn-finger domain of CHY type</fullName>
    </submittedName>
</protein>
<organism evidence="5 6">
    <name type="scientific">Tenuibacillus multivorans</name>
    <dbReference type="NCBI Taxonomy" id="237069"/>
    <lineage>
        <taxon>Bacteria</taxon>
        <taxon>Bacillati</taxon>
        <taxon>Bacillota</taxon>
        <taxon>Bacilli</taxon>
        <taxon>Bacillales</taxon>
        <taxon>Bacillaceae</taxon>
        <taxon>Tenuibacillus</taxon>
    </lineage>
</organism>
<accession>A0A1H0AMD1</accession>
<dbReference type="PANTHER" id="PTHR28082:SF1">
    <property type="entry name" value="HELPER OF TIM PROTEIN 13"/>
    <property type="match status" value="1"/>
</dbReference>
<evidence type="ECO:0000256" key="3">
    <source>
        <dbReference type="ARBA" id="ARBA00022833"/>
    </source>
</evidence>
<keyword evidence="3" id="KW-0862">Zinc</keyword>
<dbReference type="EMBL" id="FNIG01000004">
    <property type="protein sequence ID" value="SDN34444.1"/>
    <property type="molecule type" value="Genomic_DNA"/>
</dbReference>
<dbReference type="Pfam" id="PF05495">
    <property type="entry name" value="zf-CHY"/>
    <property type="match status" value="1"/>
</dbReference>
<dbReference type="STRING" id="237069.SAMN05216498_1992"/>
<evidence type="ECO:0000256" key="2">
    <source>
        <dbReference type="ARBA" id="ARBA00022771"/>
    </source>
</evidence>
<proteinExistence type="predicted"/>
<keyword evidence="1" id="KW-0479">Metal-binding</keyword>
<dbReference type="PIRSF" id="PIRSF017292">
    <property type="entry name" value="UCP017292_Znf_CHY"/>
    <property type="match status" value="1"/>
</dbReference>
<sequence length="108" mass="12523">MFINGIQVKGQVIDEQTRCSHYHTQHDIIAIKFKCCNTYHPCYKCHQETGHAIERWKPAEFNEEAILCGACKTELTINEYLHSPHQCPNCHASFNPGCELHHHLYFAL</sequence>
<name>A0A1H0AMD1_9BACI</name>
<dbReference type="AlphaFoldDB" id="A0A1H0AMD1"/>
<reference evidence="5 6" key="1">
    <citation type="submission" date="2016-10" db="EMBL/GenBank/DDBJ databases">
        <authorList>
            <person name="de Groot N.N."/>
        </authorList>
    </citation>
    <scope>NUCLEOTIDE SEQUENCE [LARGE SCALE GENOMIC DNA]</scope>
    <source>
        <strain evidence="5 6">CGMCC 1.3442</strain>
    </source>
</reference>
<dbReference type="InterPro" id="IPR052604">
    <property type="entry name" value="Mito_Tim_assembly_helper"/>
</dbReference>
<keyword evidence="6" id="KW-1185">Reference proteome</keyword>
<evidence type="ECO:0000313" key="5">
    <source>
        <dbReference type="EMBL" id="SDN34444.1"/>
    </source>
</evidence>
<dbReference type="SUPFAM" id="SSF161219">
    <property type="entry name" value="CHY zinc finger-like"/>
    <property type="match status" value="1"/>
</dbReference>
<dbReference type="PROSITE" id="PS51266">
    <property type="entry name" value="ZF_CHY"/>
    <property type="match status" value="1"/>
</dbReference>